<evidence type="ECO:0008006" key="4">
    <source>
        <dbReference type="Google" id="ProtNLM"/>
    </source>
</evidence>
<reference evidence="2 3" key="1">
    <citation type="submission" date="2017-06" db="EMBL/GenBank/DDBJ databases">
        <title>Complete genome sequence of Nitrospirillum amazonense strain CBAmC, an endophytic nitrogen-fixing and plant growth-promoting bacterium, isolated from sugarcane.</title>
        <authorList>
            <person name="Schwab S."/>
            <person name="dos Santos Teixeira K.R."/>
            <person name="Simoes Araujo J.L."/>
            <person name="Soares Vidal M."/>
            <person name="Borges de Freitas H.R."/>
            <person name="Rivello Crivelaro A.L."/>
            <person name="Bueno de Camargo Nunes A."/>
            <person name="dos Santos C.M."/>
            <person name="Palmeira da Silva Rosa D."/>
            <person name="da Silva Padilha D."/>
            <person name="da Silva E."/>
            <person name="Araujo Terra L."/>
            <person name="Soares Mendes V."/>
            <person name="Farinelli L."/>
            <person name="Magalhaes Cruz L."/>
            <person name="Baldani J.I."/>
        </authorList>
    </citation>
    <scope>NUCLEOTIDE SEQUENCE [LARGE SCALE GENOMIC DNA]</scope>
    <source>
        <strain evidence="2 3">CBAmC</strain>
    </source>
</reference>
<dbReference type="AlphaFoldDB" id="A0A248JNS5"/>
<dbReference type="KEGG" id="nao:Y958_02775"/>
<protein>
    <recommendedName>
        <fullName evidence="4">SCP domain-containing protein</fullName>
    </recommendedName>
</protein>
<accession>A0A248JNS5</accession>
<keyword evidence="1" id="KW-0732">Signal</keyword>
<gene>
    <name evidence="2" type="ORF">Y958_02775</name>
</gene>
<organism evidence="2 3">
    <name type="scientific">Nitrospirillum viridazoti CBAmc</name>
    <dbReference type="NCBI Taxonomy" id="1441467"/>
    <lineage>
        <taxon>Bacteria</taxon>
        <taxon>Pseudomonadati</taxon>
        <taxon>Pseudomonadota</taxon>
        <taxon>Alphaproteobacteria</taxon>
        <taxon>Rhodospirillales</taxon>
        <taxon>Azospirillaceae</taxon>
        <taxon>Nitrospirillum</taxon>
        <taxon>Nitrospirillum viridazoti</taxon>
    </lineage>
</organism>
<evidence type="ECO:0000256" key="1">
    <source>
        <dbReference type="SAM" id="SignalP"/>
    </source>
</evidence>
<dbReference type="Proteomes" id="UP000197153">
    <property type="component" value="Chromosome 1"/>
</dbReference>
<feature type="signal peptide" evidence="1">
    <location>
        <begin position="1"/>
        <end position="21"/>
    </location>
</feature>
<evidence type="ECO:0000313" key="3">
    <source>
        <dbReference type="Proteomes" id="UP000197153"/>
    </source>
</evidence>
<dbReference type="EMBL" id="CP022110">
    <property type="protein sequence ID" value="ASG19874.1"/>
    <property type="molecule type" value="Genomic_DNA"/>
</dbReference>
<evidence type="ECO:0000313" key="2">
    <source>
        <dbReference type="EMBL" id="ASG19874.1"/>
    </source>
</evidence>
<sequence>MRVLKTLMLTTALLASGGAVDGLFNRAVAALPAGTPVTMDAADRQAAETLVDFLQKTRIQAGLPALSRQPVLDDAAAARAMALASGTQTPDLRQGLIHSLYVPMQDIALEARASGDPGQPLAIWQDTGSTVGALATPGMTDVGVARVANPAPNGPNDAYIWVVVLAQPLRTPAESPDSPRWSPR</sequence>
<proteinExistence type="predicted"/>
<keyword evidence="3" id="KW-1185">Reference proteome</keyword>
<name>A0A248JNS5_9PROT</name>
<feature type="chain" id="PRO_5012783668" description="SCP domain-containing protein" evidence="1">
    <location>
        <begin position="22"/>
        <end position="184"/>
    </location>
</feature>
<dbReference type="RefSeq" id="WP_088870821.1">
    <property type="nucleotide sequence ID" value="NZ_CP022110.1"/>
</dbReference>